<protein>
    <recommendedName>
        <fullName evidence="5">PknH-like extracellular domain-containing protein</fullName>
    </recommendedName>
</protein>
<reference evidence="3 4" key="1">
    <citation type="submission" date="2021-01" db="EMBL/GenBank/DDBJ databases">
        <title>Whole genome shotgun sequence of Catellatospora bangladeshensis NBRC 107357.</title>
        <authorList>
            <person name="Komaki H."/>
            <person name="Tamura T."/>
        </authorList>
    </citation>
    <scope>NUCLEOTIDE SEQUENCE [LARGE SCALE GENOMIC DNA]</scope>
    <source>
        <strain evidence="3 4">NBRC 107357</strain>
    </source>
</reference>
<dbReference type="Proteomes" id="UP000601223">
    <property type="component" value="Unassembled WGS sequence"/>
</dbReference>
<feature type="region of interest" description="Disordered" evidence="1">
    <location>
        <begin position="1"/>
        <end position="35"/>
    </location>
</feature>
<dbReference type="RefSeq" id="WP_203745472.1">
    <property type="nucleotide sequence ID" value="NZ_BONF01000012.1"/>
</dbReference>
<comment type="caution">
    <text evidence="3">The sequence shown here is derived from an EMBL/GenBank/DDBJ whole genome shotgun (WGS) entry which is preliminary data.</text>
</comment>
<feature type="compositionally biased region" description="Pro residues" evidence="1">
    <location>
        <begin position="84"/>
        <end position="96"/>
    </location>
</feature>
<feature type="transmembrane region" description="Helical" evidence="2">
    <location>
        <begin position="38"/>
        <end position="61"/>
    </location>
</feature>
<evidence type="ECO:0008006" key="5">
    <source>
        <dbReference type="Google" id="ProtNLM"/>
    </source>
</evidence>
<accession>A0A8J3JLN6</accession>
<feature type="compositionally biased region" description="Low complexity" evidence="1">
    <location>
        <begin position="69"/>
        <end position="83"/>
    </location>
</feature>
<sequence length="298" mass="31018">MSEIEDAFAQVNAEAQRKRLPPAEQLRTRGDRRARRRAAVGTLALVAVGAAAAVGLLPLAARHHPDQIAAPTGSVTTSPAAPASAPPSASPSPAAPPTAGCPGGSYTVQIPTKALVNGNAPGMEDHALAYRCGRAPSGDAARALPRVCKSGSHVSDRSILGRRGVYAYLKPPQPDYVPSSYFHTVTRYTAPEAASAYLAELRAAVARCGDGYADGAARYAYSLVDDTGAGDESLMLTLKVTYDEPIEGAPQEALFSISVIRVGDHVSVVFDVGWEGSPTPPKDLDPVLTKAVEKLLAL</sequence>
<proteinExistence type="predicted"/>
<dbReference type="EMBL" id="BONF01000012">
    <property type="protein sequence ID" value="GIF81195.1"/>
    <property type="molecule type" value="Genomic_DNA"/>
</dbReference>
<gene>
    <name evidence="3" type="ORF">Cba03nite_25440</name>
</gene>
<dbReference type="AlphaFoldDB" id="A0A8J3JLN6"/>
<name>A0A8J3JLN6_9ACTN</name>
<keyword evidence="4" id="KW-1185">Reference proteome</keyword>
<evidence type="ECO:0000313" key="4">
    <source>
        <dbReference type="Proteomes" id="UP000601223"/>
    </source>
</evidence>
<evidence type="ECO:0000256" key="2">
    <source>
        <dbReference type="SAM" id="Phobius"/>
    </source>
</evidence>
<keyword evidence="2" id="KW-1133">Transmembrane helix</keyword>
<evidence type="ECO:0000313" key="3">
    <source>
        <dbReference type="EMBL" id="GIF81195.1"/>
    </source>
</evidence>
<keyword evidence="2" id="KW-0472">Membrane</keyword>
<keyword evidence="2" id="KW-0812">Transmembrane</keyword>
<organism evidence="3 4">
    <name type="scientific">Catellatospora bangladeshensis</name>
    <dbReference type="NCBI Taxonomy" id="310355"/>
    <lineage>
        <taxon>Bacteria</taxon>
        <taxon>Bacillati</taxon>
        <taxon>Actinomycetota</taxon>
        <taxon>Actinomycetes</taxon>
        <taxon>Micromonosporales</taxon>
        <taxon>Micromonosporaceae</taxon>
        <taxon>Catellatospora</taxon>
    </lineage>
</organism>
<feature type="region of interest" description="Disordered" evidence="1">
    <location>
        <begin position="69"/>
        <end position="103"/>
    </location>
</feature>
<evidence type="ECO:0000256" key="1">
    <source>
        <dbReference type="SAM" id="MobiDB-lite"/>
    </source>
</evidence>